<comment type="caution">
    <text evidence="2">The sequence shown here is derived from an EMBL/GenBank/DDBJ whole genome shotgun (WGS) entry which is preliminary data.</text>
</comment>
<evidence type="ECO:0000256" key="1">
    <source>
        <dbReference type="SAM" id="MobiDB-lite"/>
    </source>
</evidence>
<feature type="compositionally biased region" description="Low complexity" evidence="1">
    <location>
        <begin position="478"/>
        <end position="490"/>
    </location>
</feature>
<proteinExistence type="predicted"/>
<protein>
    <submittedName>
        <fullName evidence="2">Uncharacterized protein</fullName>
    </submittedName>
</protein>
<name>A0ABR0KXP5_9PEZI</name>
<evidence type="ECO:0000313" key="2">
    <source>
        <dbReference type="EMBL" id="KAK5140204.1"/>
    </source>
</evidence>
<gene>
    <name evidence="2" type="ORF">LTR32_006931</name>
</gene>
<dbReference type="Proteomes" id="UP001308179">
    <property type="component" value="Unassembled WGS sequence"/>
</dbReference>
<feature type="region of interest" description="Disordered" evidence="1">
    <location>
        <begin position="424"/>
        <end position="533"/>
    </location>
</feature>
<evidence type="ECO:0000313" key="3">
    <source>
        <dbReference type="Proteomes" id="UP001308179"/>
    </source>
</evidence>
<keyword evidence="3" id="KW-1185">Reference proteome</keyword>
<sequence>MSKVSAETFNFDQLVQSTQDGVNPGRRFVRLGEVSKRKRSEPDDIAEEYPILAEIDSQRNEPTSLWQTRAWDLDKDCIGGFELCKKSLRFSRGLLWFNGYHGVKSKSQLEERYAAQIPTDPRLPFLPPLTFNAVDPDEYDPPLGTGVINKYGVVVVVRFVSHLPKAENERLAFHKNFQIVVGDSDDYESIAKEVNTELKNADETKRLFRIEYEDRWQGQLWAMPNEPAPRTLFRFQPSGSDEASLVKRFMSSRTLKRKYGGSKLYMEAHLWEVVDDDGQLVRHHAETDSGHASGSCDSDVTQEDGLAGSAPTRQGRAAAKKRKLTRAEGAKKVDSTHAEKHASTLAAPNDDIEAASDQAGRVSDGEKLRDAAACKQHRLLFEDEQRRLAMERSEREVLEGMPRDVSLLWDTLSGNEVVDLSGDAAGCGSRGYGDDDDGSGDRDVHGQNVETHFEDRDSPASLDEVDHTGAVRVEDEQSFSGTSFSGTSSSEQRDGSRADIRDGEVGEDGDYDDDESSWLVHVPASLREEQRRQ</sequence>
<feature type="compositionally biased region" description="Basic and acidic residues" evidence="1">
    <location>
        <begin position="439"/>
        <end position="475"/>
    </location>
</feature>
<feature type="compositionally biased region" description="Basic and acidic residues" evidence="1">
    <location>
        <begin position="491"/>
        <end position="504"/>
    </location>
</feature>
<organism evidence="2 3">
    <name type="scientific">Rachicladosporium monterosium</name>
    <dbReference type="NCBI Taxonomy" id="1507873"/>
    <lineage>
        <taxon>Eukaryota</taxon>
        <taxon>Fungi</taxon>
        <taxon>Dikarya</taxon>
        <taxon>Ascomycota</taxon>
        <taxon>Pezizomycotina</taxon>
        <taxon>Dothideomycetes</taxon>
        <taxon>Dothideomycetidae</taxon>
        <taxon>Cladosporiales</taxon>
        <taxon>Cladosporiaceae</taxon>
        <taxon>Rachicladosporium</taxon>
    </lineage>
</organism>
<feature type="compositionally biased region" description="Polar residues" evidence="1">
    <location>
        <begin position="290"/>
        <end position="299"/>
    </location>
</feature>
<feature type="compositionally biased region" description="Basic and acidic residues" evidence="1">
    <location>
        <begin position="325"/>
        <end position="342"/>
    </location>
</feature>
<reference evidence="2 3" key="1">
    <citation type="submission" date="2023-08" db="EMBL/GenBank/DDBJ databases">
        <title>Black Yeasts Isolated from many extreme environments.</title>
        <authorList>
            <person name="Coleine C."/>
            <person name="Stajich J.E."/>
            <person name="Selbmann L."/>
        </authorList>
    </citation>
    <scope>NUCLEOTIDE SEQUENCE [LARGE SCALE GENOMIC DNA]</scope>
    <source>
        <strain evidence="2 3">CCFEE 5386</strain>
    </source>
</reference>
<accession>A0ABR0KXP5</accession>
<feature type="region of interest" description="Disordered" evidence="1">
    <location>
        <begin position="285"/>
        <end position="367"/>
    </location>
</feature>
<dbReference type="EMBL" id="JAVRRR010000865">
    <property type="protein sequence ID" value="KAK5140204.1"/>
    <property type="molecule type" value="Genomic_DNA"/>
</dbReference>
<feature type="compositionally biased region" description="Acidic residues" evidence="1">
    <location>
        <begin position="505"/>
        <end position="516"/>
    </location>
</feature>